<keyword evidence="8 19" id="KW-0132">Cell division</keyword>
<dbReference type="Pfam" id="PF01565">
    <property type="entry name" value="FAD_binding_4"/>
    <property type="match status" value="1"/>
</dbReference>
<protein>
    <recommendedName>
        <fullName evidence="6 19">UDP-N-acetylenolpyruvoylglucosamine reductase</fullName>
        <ecNumber evidence="5 19">1.3.1.98</ecNumber>
    </recommendedName>
    <alternativeName>
        <fullName evidence="17 19">UDP-N-acetylmuramate dehydrogenase</fullName>
    </alternativeName>
</protein>
<keyword evidence="13 19" id="KW-0573">Peptidoglycan synthesis</keyword>
<dbReference type="SUPFAM" id="SSF56194">
    <property type="entry name" value="Uridine diphospho-N-Acetylenolpyruvylglucosamine reductase, MurB, C-terminal domain"/>
    <property type="match status" value="1"/>
</dbReference>
<keyword evidence="9 19" id="KW-0285">Flavoprotein</keyword>
<evidence type="ECO:0000256" key="16">
    <source>
        <dbReference type="ARBA" id="ARBA00023316"/>
    </source>
</evidence>
<dbReference type="InterPro" id="IPR036635">
    <property type="entry name" value="MurB_C_sf"/>
</dbReference>
<dbReference type="InterPro" id="IPR016169">
    <property type="entry name" value="FAD-bd_PCMH_sub2"/>
</dbReference>
<keyword evidence="11 19" id="KW-0521">NADP</keyword>
<evidence type="ECO:0000256" key="12">
    <source>
        <dbReference type="ARBA" id="ARBA00022960"/>
    </source>
</evidence>
<evidence type="ECO:0000256" key="18">
    <source>
        <dbReference type="ARBA" id="ARBA00048914"/>
    </source>
</evidence>
<dbReference type="InterPro" id="IPR003170">
    <property type="entry name" value="MurB"/>
</dbReference>
<gene>
    <name evidence="19 21" type="primary">murB</name>
    <name evidence="21" type="ORF">QNI16_29650</name>
</gene>
<evidence type="ECO:0000313" key="21">
    <source>
        <dbReference type="EMBL" id="MDJ1484701.1"/>
    </source>
</evidence>
<dbReference type="GO" id="GO:0009252">
    <property type="term" value="P:peptidoglycan biosynthetic process"/>
    <property type="evidence" value="ECO:0007669"/>
    <property type="project" value="UniProtKB-UniRule"/>
</dbReference>
<dbReference type="GO" id="GO:0051301">
    <property type="term" value="P:cell division"/>
    <property type="evidence" value="ECO:0007669"/>
    <property type="project" value="UniProtKB-KW"/>
</dbReference>
<comment type="caution">
    <text evidence="21">The sequence shown here is derived from an EMBL/GenBank/DDBJ whole genome shotgun (WGS) entry which is preliminary data.</text>
</comment>
<comment type="pathway">
    <text evidence="4 19">Cell wall biogenesis; peptidoglycan biosynthesis.</text>
</comment>
<keyword evidence="15 19" id="KW-0131">Cell cycle</keyword>
<keyword evidence="7 19" id="KW-0963">Cytoplasm</keyword>
<keyword evidence="10 19" id="KW-0274">FAD</keyword>
<comment type="subcellular location">
    <subcellularLocation>
        <location evidence="3 19">Cytoplasm</location>
    </subcellularLocation>
</comment>
<dbReference type="EMBL" id="JASJOS010000016">
    <property type="protein sequence ID" value="MDJ1484701.1"/>
    <property type="molecule type" value="Genomic_DNA"/>
</dbReference>
<evidence type="ECO:0000256" key="2">
    <source>
        <dbReference type="ARBA" id="ARBA00003921"/>
    </source>
</evidence>
<proteinExistence type="inferred from homology"/>
<keyword evidence="16 19" id="KW-0961">Cell wall biogenesis/degradation</keyword>
<evidence type="ECO:0000256" key="14">
    <source>
        <dbReference type="ARBA" id="ARBA00023002"/>
    </source>
</evidence>
<comment type="catalytic activity">
    <reaction evidence="18 19">
        <text>UDP-N-acetyl-alpha-D-muramate + NADP(+) = UDP-N-acetyl-3-O-(1-carboxyvinyl)-alpha-D-glucosamine + NADPH + H(+)</text>
        <dbReference type="Rhea" id="RHEA:12248"/>
        <dbReference type="ChEBI" id="CHEBI:15378"/>
        <dbReference type="ChEBI" id="CHEBI:57783"/>
        <dbReference type="ChEBI" id="CHEBI:58349"/>
        <dbReference type="ChEBI" id="CHEBI:68483"/>
        <dbReference type="ChEBI" id="CHEBI:70757"/>
        <dbReference type="EC" id="1.3.1.98"/>
    </reaction>
</comment>
<dbReference type="Gene3D" id="3.30.43.10">
    <property type="entry name" value="Uridine Diphospho-n-acetylenolpyruvylglucosamine Reductase, domain 2"/>
    <property type="match status" value="1"/>
</dbReference>
<keyword evidence="14 19" id="KW-0560">Oxidoreductase</keyword>
<evidence type="ECO:0000256" key="13">
    <source>
        <dbReference type="ARBA" id="ARBA00022984"/>
    </source>
</evidence>
<comment type="similarity">
    <text evidence="19">Belongs to the MurB family.</text>
</comment>
<evidence type="ECO:0000256" key="8">
    <source>
        <dbReference type="ARBA" id="ARBA00022618"/>
    </source>
</evidence>
<organism evidence="21 22">
    <name type="scientific">Xanthocytophaga flava</name>
    <dbReference type="NCBI Taxonomy" id="3048013"/>
    <lineage>
        <taxon>Bacteria</taxon>
        <taxon>Pseudomonadati</taxon>
        <taxon>Bacteroidota</taxon>
        <taxon>Cytophagia</taxon>
        <taxon>Cytophagales</taxon>
        <taxon>Rhodocytophagaceae</taxon>
        <taxon>Xanthocytophaga</taxon>
    </lineage>
</organism>
<dbReference type="GO" id="GO:0008360">
    <property type="term" value="P:regulation of cell shape"/>
    <property type="evidence" value="ECO:0007669"/>
    <property type="project" value="UniProtKB-KW"/>
</dbReference>
<evidence type="ECO:0000256" key="7">
    <source>
        <dbReference type="ARBA" id="ARBA00022490"/>
    </source>
</evidence>
<feature type="active site" description="Proton donor" evidence="19">
    <location>
        <position position="246"/>
    </location>
</feature>
<evidence type="ECO:0000256" key="5">
    <source>
        <dbReference type="ARBA" id="ARBA00012518"/>
    </source>
</evidence>
<feature type="domain" description="FAD-binding PCMH-type" evidence="20">
    <location>
        <begin position="21"/>
        <end position="195"/>
    </location>
</feature>
<dbReference type="PANTHER" id="PTHR21071:SF4">
    <property type="entry name" value="UDP-N-ACETYLENOLPYRUVOYLGLUCOSAMINE REDUCTASE"/>
    <property type="match status" value="1"/>
</dbReference>
<evidence type="ECO:0000256" key="4">
    <source>
        <dbReference type="ARBA" id="ARBA00004752"/>
    </source>
</evidence>
<dbReference type="PROSITE" id="PS51387">
    <property type="entry name" value="FAD_PCMH"/>
    <property type="match status" value="1"/>
</dbReference>
<dbReference type="GO" id="GO:0071555">
    <property type="term" value="P:cell wall organization"/>
    <property type="evidence" value="ECO:0007669"/>
    <property type="project" value="UniProtKB-KW"/>
</dbReference>
<dbReference type="GO" id="GO:0005829">
    <property type="term" value="C:cytosol"/>
    <property type="evidence" value="ECO:0007669"/>
    <property type="project" value="TreeGrafter"/>
</dbReference>
<evidence type="ECO:0000256" key="17">
    <source>
        <dbReference type="ARBA" id="ARBA00031026"/>
    </source>
</evidence>
<dbReference type="SUPFAM" id="SSF56176">
    <property type="entry name" value="FAD-binding/transporter-associated domain-like"/>
    <property type="match status" value="1"/>
</dbReference>
<name>A0AAE3QTL1_9BACT</name>
<dbReference type="GO" id="GO:0008762">
    <property type="term" value="F:UDP-N-acetylmuramate dehydrogenase activity"/>
    <property type="evidence" value="ECO:0007669"/>
    <property type="project" value="UniProtKB-UniRule"/>
</dbReference>
<sequence length="346" mass="38781">MNENTKFHYEQNCSLKPFNTFGIEAQAHYLAKAEDIETLRDIITAEQFQNTPVLFLGGGSNVLFTKNYFEGLVVLMQIKGISVLKEDDTHVWLQVGAGEVWHEFVLECIKRNLGGVENLSLIPGTVGAAPMQNIGAYGVEIKDTFDSLEAVDRKTGQLRLFTNVDCKFGYRESIFKHELKDQYIITSVTFRLVKNPTTYTISYGDIQKTLQEMGVQTPSLRTVSDAVIHIRQSKLPDPKQIGNAGSFFKNPVIPQDLFEQIKQQNPAIPSYPAESGYVKIPAGWLIEQAGWKGFRVGNVGVHTRQALVLVNYGNGTGEEIRHLSEIIQTSVKERFGVLLHTEVNFI</sequence>
<accession>A0AAE3QTL1</accession>
<dbReference type="EC" id="1.3.1.98" evidence="5 19"/>
<dbReference type="AlphaFoldDB" id="A0AAE3QTL1"/>
<dbReference type="InterPro" id="IPR016167">
    <property type="entry name" value="FAD-bd_PCMH_sub1"/>
</dbReference>
<dbReference type="Gene3D" id="3.90.78.10">
    <property type="entry name" value="UDP-N-acetylenolpyruvoylglucosamine reductase, C-terminal domain"/>
    <property type="match status" value="1"/>
</dbReference>
<evidence type="ECO:0000256" key="15">
    <source>
        <dbReference type="ARBA" id="ARBA00023306"/>
    </source>
</evidence>
<dbReference type="Gene3D" id="3.30.465.10">
    <property type="match status" value="1"/>
</dbReference>
<dbReference type="Pfam" id="PF02873">
    <property type="entry name" value="MurB_C"/>
    <property type="match status" value="1"/>
</dbReference>
<evidence type="ECO:0000256" key="10">
    <source>
        <dbReference type="ARBA" id="ARBA00022827"/>
    </source>
</evidence>
<dbReference type="InterPro" id="IPR016166">
    <property type="entry name" value="FAD-bd_PCMH"/>
</dbReference>
<dbReference type="Proteomes" id="UP001241110">
    <property type="component" value="Unassembled WGS sequence"/>
</dbReference>
<feature type="active site" evidence="19">
    <location>
        <position position="342"/>
    </location>
</feature>
<comment type="cofactor">
    <cofactor evidence="1 19">
        <name>FAD</name>
        <dbReference type="ChEBI" id="CHEBI:57692"/>
    </cofactor>
</comment>
<evidence type="ECO:0000256" key="19">
    <source>
        <dbReference type="HAMAP-Rule" id="MF_00037"/>
    </source>
</evidence>
<dbReference type="InterPro" id="IPR036318">
    <property type="entry name" value="FAD-bd_PCMH-like_sf"/>
</dbReference>
<evidence type="ECO:0000259" key="20">
    <source>
        <dbReference type="PROSITE" id="PS51387"/>
    </source>
</evidence>
<feature type="active site" evidence="19">
    <location>
        <position position="171"/>
    </location>
</feature>
<comment type="function">
    <text evidence="2 19">Cell wall formation.</text>
</comment>
<keyword evidence="12 19" id="KW-0133">Cell shape</keyword>
<dbReference type="PANTHER" id="PTHR21071">
    <property type="entry name" value="UDP-N-ACETYLENOLPYRUVOYLGLUCOSAMINE REDUCTASE"/>
    <property type="match status" value="1"/>
</dbReference>
<dbReference type="InterPro" id="IPR006094">
    <property type="entry name" value="Oxid_FAD_bind_N"/>
</dbReference>
<dbReference type="NCBIfam" id="NF000755">
    <property type="entry name" value="PRK00046.1"/>
    <property type="match status" value="1"/>
</dbReference>
<evidence type="ECO:0000256" key="1">
    <source>
        <dbReference type="ARBA" id="ARBA00001974"/>
    </source>
</evidence>
<evidence type="ECO:0000256" key="11">
    <source>
        <dbReference type="ARBA" id="ARBA00022857"/>
    </source>
</evidence>
<dbReference type="RefSeq" id="WP_313986339.1">
    <property type="nucleotide sequence ID" value="NZ_JASJOS010000016.1"/>
</dbReference>
<evidence type="ECO:0000256" key="9">
    <source>
        <dbReference type="ARBA" id="ARBA00022630"/>
    </source>
</evidence>
<evidence type="ECO:0000313" key="22">
    <source>
        <dbReference type="Proteomes" id="UP001241110"/>
    </source>
</evidence>
<dbReference type="InterPro" id="IPR011601">
    <property type="entry name" value="MurB_C"/>
</dbReference>
<dbReference type="NCBIfam" id="NF010478">
    <property type="entry name" value="PRK13903.1"/>
    <property type="match status" value="1"/>
</dbReference>
<evidence type="ECO:0000256" key="3">
    <source>
        <dbReference type="ARBA" id="ARBA00004496"/>
    </source>
</evidence>
<dbReference type="NCBIfam" id="TIGR00179">
    <property type="entry name" value="murB"/>
    <property type="match status" value="1"/>
</dbReference>
<reference evidence="21" key="1">
    <citation type="submission" date="2023-05" db="EMBL/GenBank/DDBJ databases">
        <authorList>
            <person name="Zhang X."/>
        </authorList>
    </citation>
    <scope>NUCLEOTIDE SEQUENCE</scope>
    <source>
        <strain evidence="21">YF14B1</strain>
    </source>
</reference>
<dbReference type="HAMAP" id="MF_00037">
    <property type="entry name" value="MurB"/>
    <property type="match status" value="1"/>
</dbReference>
<evidence type="ECO:0000256" key="6">
    <source>
        <dbReference type="ARBA" id="ARBA00015188"/>
    </source>
</evidence>
<dbReference type="GO" id="GO:0071949">
    <property type="term" value="F:FAD binding"/>
    <property type="evidence" value="ECO:0007669"/>
    <property type="project" value="InterPro"/>
</dbReference>